<protein>
    <submittedName>
        <fullName evidence="1">Uncharacterized protein</fullName>
    </submittedName>
</protein>
<organism evidence="1 2">
    <name type="scientific">Thermincola ferriacetica</name>
    <dbReference type="NCBI Taxonomy" id="281456"/>
    <lineage>
        <taxon>Bacteria</taxon>
        <taxon>Bacillati</taxon>
        <taxon>Bacillota</taxon>
        <taxon>Clostridia</taxon>
        <taxon>Eubacteriales</taxon>
        <taxon>Thermincolaceae</taxon>
        <taxon>Thermincola</taxon>
    </lineage>
</organism>
<dbReference type="RefSeq" id="WP_052218780.1">
    <property type="nucleotide sequence ID" value="NZ_LGTE01000024.1"/>
</dbReference>
<sequence length="129" mass="13326" precursor="true">MLVLGLGLLVIMIMLVSYSHSVSQAIAARSAFLKALTAGAETAAARIDLTAAESSGSVTLAADAVQAAREVVMLNLPPNLRPMVQITGVTLNRRAVTVTGTLNMSIKTFFGDKPVLFSGSGSASVNHPD</sequence>
<dbReference type="EMBL" id="LGTE01000024">
    <property type="protein sequence ID" value="KNZ68682.1"/>
    <property type="molecule type" value="Genomic_DNA"/>
</dbReference>
<dbReference type="AlphaFoldDB" id="A0A0L6VZC9"/>
<evidence type="ECO:0000313" key="1">
    <source>
        <dbReference type="EMBL" id="KNZ68682.1"/>
    </source>
</evidence>
<evidence type="ECO:0000313" key="2">
    <source>
        <dbReference type="Proteomes" id="UP000037175"/>
    </source>
</evidence>
<comment type="caution">
    <text evidence="1">The sequence shown here is derived from an EMBL/GenBank/DDBJ whole genome shotgun (WGS) entry which is preliminary data.</text>
</comment>
<accession>A0A0L6VZC9</accession>
<keyword evidence="2" id="KW-1185">Reference proteome</keyword>
<gene>
    <name evidence="1" type="ORF">Tfer_2775</name>
</gene>
<name>A0A0L6VZC9_9FIRM</name>
<proteinExistence type="predicted"/>
<dbReference type="Proteomes" id="UP000037175">
    <property type="component" value="Unassembled WGS sequence"/>
</dbReference>
<reference evidence="2" key="1">
    <citation type="submission" date="2015-07" db="EMBL/GenBank/DDBJ databases">
        <title>Complete Genome of Thermincola ferriacetica strain Z-0001T.</title>
        <authorList>
            <person name="Lusk B."/>
            <person name="Badalamenti J.P."/>
            <person name="Parameswaran P."/>
            <person name="Bond D.R."/>
            <person name="Torres C.I."/>
        </authorList>
    </citation>
    <scope>NUCLEOTIDE SEQUENCE [LARGE SCALE GENOMIC DNA]</scope>
    <source>
        <strain evidence="2">Z-0001</strain>
    </source>
</reference>